<gene>
    <name evidence="1" type="ORF">NDU88_004460</name>
</gene>
<sequence>TDRHTAYNYTSITQSLYIQTYFTCILDISTRFWVSHTTSTFHKRSHRTTLSLTQKKNWCECTLGCRDRSCTLHCHGQ</sequence>
<feature type="non-terminal residue" evidence="1">
    <location>
        <position position="77"/>
    </location>
</feature>
<organism evidence="1 2">
    <name type="scientific">Pleurodeles waltl</name>
    <name type="common">Iberian ribbed newt</name>
    <dbReference type="NCBI Taxonomy" id="8319"/>
    <lineage>
        <taxon>Eukaryota</taxon>
        <taxon>Metazoa</taxon>
        <taxon>Chordata</taxon>
        <taxon>Craniata</taxon>
        <taxon>Vertebrata</taxon>
        <taxon>Euteleostomi</taxon>
        <taxon>Amphibia</taxon>
        <taxon>Batrachia</taxon>
        <taxon>Caudata</taxon>
        <taxon>Salamandroidea</taxon>
        <taxon>Salamandridae</taxon>
        <taxon>Pleurodelinae</taxon>
        <taxon>Pleurodeles</taxon>
    </lineage>
</organism>
<dbReference type="EMBL" id="JANPWB010000003">
    <property type="protein sequence ID" value="KAJ1200639.1"/>
    <property type="molecule type" value="Genomic_DNA"/>
</dbReference>
<feature type="non-terminal residue" evidence="1">
    <location>
        <position position="1"/>
    </location>
</feature>
<proteinExistence type="predicted"/>
<name>A0AAV7VJ09_PLEWA</name>
<evidence type="ECO:0000313" key="1">
    <source>
        <dbReference type="EMBL" id="KAJ1200639.1"/>
    </source>
</evidence>
<dbReference type="Proteomes" id="UP001066276">
    <property type="component" value="Chromosome 2_1"/>
</dbReference>
<dbReference type="AlphaFoldDB" id="A0AAV7VJ09"/>
<evidence type="ECO:0000313" key="2">
    <source>
        <dbReference type="Proteomes" id="UP001066276"/>
    </source>
</evidence>
<keyword evidence="2" id="KW-1185">Reference proteome</keyword>
<reference evidence="1" key="1">
    <citation type="journal article" date="2022" name="bioRxiv">
        <title>Sequencing and chromosome-scale assembly of the giantPleurodeles waltlgenome.</title>
        <authorList>
            <person name="Brown T."/>
            <person name="Elewa A."/>
            <person name="Iarovenko S."/>
            <person name="Subramanian E."/>
            <person name="Araus A.J."/>
            <person name="Petzold A."/>
            <person name="Susuki M."/>
            <person name="Suzuki K.-i.T."/>
            <person name="Hayashi T."/>
            <person name="Toyoda A."/>
            <person name="Oliveira C."/>
            <person name="Osipova E."/>
            <person name="Leigh N.D."/>
            <person name="Simon A."/>
            <person name="Yun M.H."/>
        </authorList>
    </citation>
    <scope>NUCLEOTIDE SEQUENCE</scope>
    <source>
        <strain evidence="1">20211129_DDA</strain>
        <tissue evidence="1">Liver</tissue>
    </source>
</reference>
<protein>
    <submittedName>
        <fullName evidence="1">Uncharacterized protein</fullName>
    </submittedName>
</protein>
<accession>A0AAV7VJ09</accession>
<comment type="caution">
    <text evidence="1">The sequence shown here is derived from an EMBL/GenBank/DDBJ whole genome shotgun (WGS) entry which is preliminary data.</text>
</comment>